<accession>A0A1M7AXV0</accession>
<dbReference type="InterPro" id="IPR008523">
    <property type="entry name" value="DUF805"/>
</dbReference>
<gene>
    <name evidence="2" type="ORF">SAMN02746009_02799</name>
</gene>
<feature type="transmembrane region" description="Helical" evidence="1">
    <location>
        <begin position="73"/>
        <end position="94"/>
    </location>
</feature>
<sequence>MRQFALFQGRINRVDLVVRLLLCFSPLLPAYYLPAPPHNWLHVLLAGLVLAVCTALAAAVAVRRLHDLYLSGWYALALLVPVINLPAYVLLVLLPGTPAANPWGPVPGTEPRLARTGR</sequence>
<feature type="transmembrane region" description="Helical" evidence="1">
    <location>
        <begin position="40"/>
        <end position="61"/>
    </location>
</feature>
<dbReference type="GO" id="GO:0005886">
    <property type="term" value="C:plasma membrane"/>
    <property type="evidence" value="ECO:0007669"/>
    <property type="project" value="TreeGrafter"/>
</dbReference>
<dbReference type="PANTHER" id="PTHR34980:SF1">
    <property type="entry name" value="INNER MEMBRANE PROTEIN"/>
    <property type="match status" value="1"/>
</dbReference>
<keyword evidence="1" id="KW-0472">Membrane</keyword>
<evidence type="ECO:0000313" key="3">
    <source>
        <dbReference type="Proteomes" id="UP000183947"/>
    </source>
</evidence>
<keyword evidence="1" id="KW-1133">Transmembrane helix</keyword>
<feature type="transmembrane region" description="Helical" evidence="1">
    <location>
        <begin position="16"/>
        <end position="34"/>
    </location>
</feature>
<reference evidence="3" key="1">
    <citation type="submission" date="2016-11" db="EMBL/GenBank/DDBJ databases">
        <authorList>
            <person name="Varghese N."/>
            <person name="Submissions S."/>
        </authorList>
    </citation>
    <scope>NUCLEOTIDE SEQUENCE [LARGE SCALE GENOMIC DNA]</scope>
    <source>
        <strain evidence="3">DSM 18569</strain>
    </source>
</reference>
<dbReference type="Pfam" id="PF05656">
    <property type="entry name" value="DUF805"/>
    <property type="match status" value="1"/>
</dbReference>
<dbReference type="Proteomes" id="UP000183947">
    <property type="component" value="Unassembled WGS sequence"/>
</dbReference>
<dbReference type="EMBL" id="FRAS01000015">
    <property type="protein sequence ID" value="SHL47552.1"/>
    <property type="molecule type" value="Genomic_DNA"/>
</dbReference>
<organism evidence="2 3">
    <name type="scientific">Hymenobacter psychrotolerans DSM 18569</name>
    <dbReference type="NCBI Taxonomy" id="1121959"/>
    <lineage>
        <taxon>Bacteria</taxon>
        <taxon>Pseudomonadati</taxon>
        <taxon>Bacteroidota</taxon>
        <taxon>Cytophagia</taxon>
        <taxon>Cytophagales</taxon>
        <taxon>Hymenobacteraceae</taxon>
        <taxon>Hymenobacter</taxon>
    </lineage>
</organism>
<dbReference type="RefSeq" id="WP_073286174.1">
    <property type="nucleotide sequence ID" value="NZ_FRAS01000015.1"/>
</dbReference>
<evidence type="ECO:0000256" key="1">
    <source>
        <dbReference type="SAM" id="Phobius"/>
    </source>
</evidence>
<keyword evidence="3" id="KW-1185">Reference proteome</keyword>
<keyword evidence="1" id="KW-0812">Transmembrane</keyword>
<protein>
    <submittedName>
        <fullName evidence="2">Uncharacterized membrane protein YhaH, DUF805 family</fullName>
    </submittedName>
</protein>
<dbReference type="PANTHER" id="PTHR34980">
    <property type="entry name" value="INNER MEMBRANE PROTEIN-RELATED-RELATED"/>
    <property type="match status" value="1"/>
</dbReference>
<dbReference type="AlphaFoldDB" id="A0A1M7AXV0"/>
<evidence type="ECO:0000313" key="2">
    <source>
        <dbReference type="EMBL" id="SHL47552.1"/>
    </source>
</evidence>
<proteinExistence type="predicted"/>
<name>A0A1M7AXV0_9BACT</name>